<gene>
    <name evidence="1" type="ORF">RIMI_LOCUS11503680</name>
</gene>
<reference evidence="1" key="1">
    <citation type="submission" date="2023-07" db="EMBL/GenBank/DDBJ databases">
        <authorList>
            <person name="Stuckert A."/>
        </authorList>
    </citation>
    <scope>NUCLEOTIDE SEQUENCE</scope>
</reference>
<protein>
    <submittedName>
        <fullName evidence="1">Uncharacterized protein</fullName>
    </submittedName>
</protein>
<evidence type="ECO:0000313" key="1">
    <source>
        <dbReference type="EMBL" id="CAJ0946872.1"/>
    </source>
</evidence>
<organism evidence="1 2">
    <name type="scientific">Ranitomeya imitator</name>
    <name type="common">mimic poison frog</name>
    <dbReference type="NCBI Taxonomy" id="111125"/>
    <lineage>
        <taxon>Eukaryota</taxon>
        <taxon>Metazoa</taxon>
        <taxon>Chordata</taxon>
        <taxon>Craniata</taxon>
        <taxon>Vertebrata</taxon>
        <taxon>Euteleostomi</taxon>
        <taxon>Amphibia</taxon>
        <taxon>Batrachia</taxon>
        <taxon>Anura</taxon>
        <taxon>Neobatrachia</taxon>
        <taxon>Hyloidea</taxon>
        <taxon>Dendrobatidae</taxon>
        <taxon>Dendrobatinae</taxon>
        <taxon>Ranitomeya</taxon>
    </lineage>
</organism>
<comment type="caution">
    <text evidence="1">The sequence shown here is derived from an EMBL/GenBank/DDBJ whole genome shotgun (WGS) entry which is preliminary data.</text>
</comment>
<dbReference type="EMBL" id="CAUEEQ010026118">
    <property type="protein sequence ID" value="CAJ0946872.1"/>
    <property type="molecule type" value="Genomic_DNA"/>
</dbReference>
<accession>A0ABN9LS49</accession>
<keyword evidence="2" id="KW-1185">Reference proteome</keyword>
<evidence type="ECO:0000313" key="2">
    <source>
        <dbReference type="Proteomes" id="UP001176940"/>
    </source>
</evidence>
<proteinExistence type="predicted"/>
<name>A0ABN9LS49_9NEOB</name>
<sequence>MRSILRNHRYRRDARSIEDEEEMWFNNDEEDLEDGDPMVLPSDKIKSSDDLMDPISKFMERKKLTFNLAKNELEHEQFRPGFQI</sequence>
<dbReference type="Proteomes" id="UP001176940">
    <property type="component" value="Unassembled WGS sequence"/>
</dbReference>